<keyword evidence="5" id="KW-0067">ATP-binding</keyword>
<evidence type="ECO:0000313" key="6">
    <source>
        <dbReference type="Proteomes" id="UP000712007"/>
    </source>
</evidence>
<keyword evidence="3" id="KW-0238">DNA-binding</keyword>
<feature type="domain" description="DNA helicase DnaB-like N-terminal" evidence="4">
    <location>
        <begin position="24"/>
        <end position="53"/>
    </location>
</feature>
<dbReference type="Pfam" id="PF00772">
    <property type="entry name" value="DnaB"/>
    <property type="match status" value="1"/>
</dbReference>
<evidence type="ECO:0000256" key="1">
    <source>
        <dbReference type="ARBA" id="ARBA00022515"/>
    </source>
</evidence>
<comment type="caution">
    <text evidence="5">The sequence shown here is derived from an EMBL/GenBank/DDBJ whole genome shotgun (WGS) entry which is preliminary data.</text>
</comment>
<name>A0A940DKQ8_9BACT</name>
<dbReference type="GO" id="GO:1990077">
    <property type="term" value="C:primosome complex"/>
    <property type="evidence" value="ECO:0007669"/>
    <property type="project" value="UniProtKB-KW"/>
</dbReference>
<dbReference type="InterPro" id="IPR007693">
    <property type="entry name" value="DNA_helicase_DnaB-like_N"/>
</dbReference>
<dbReference type="EMBL" id="JADIMV010000025">
    <property type="protein sequence ID" value="MBO8439284.1"/>
    <property type="molecule type" value="Genomic_DNA"/>
</dbReference>
<reference evidence="5" key="2">
    <citation type="journal article" date="2021" name="PeerJ">
        <title>Extensive microbial diversity within the chicken gut microbiome revealed by metagenomics and culture.</title>
        <authorList>
            <person name="Gilroy R."/>
            <person name="Ravi A."/>
            <person name="Getino M."/>
            <person name="Pursley I."/>
            <person name="Horton D.L."/>
            <person name="Alikhan N.F."/>
            <person name="Baker D."/>
            <person name="Gharbi K."/>
            <person name="Hall N."/>
            <person name="Watson M."/>
            <person name="Adriaenssens E.M."/>
            <person name="Foster-Nyarko E."/>
            <person name="Jarju S."/>
            <person name="Secka A."/>
            <person name="Antonio M."/>
            <person name="Oren A."/>
            <person name="Chaudhuri R.R."/>
            <person name="La Ragione R."/>
            <person name="Hildebrand F."/>
            <person name="Pallen M.J."/>
        </authorList>
    </citation>
    <scope>NUCLEOTIDE SEQUENCE</scope>
    <source>
        <strain evidence="5">3924</strain>
    </source>
</reference>
<organism evidence="5 6">
    <name type="scientific">Candidatus Aphodosoma intestinipullorum</name>
    <dbReference type="NCBI Taxonomy" id="2840674"/>
    <lineage>
        <taxon>Bacteria</taxon>
        <taxon>Pseudomonadati</taxon>
        <taxon>Bacteroidota</taxon>
        <taxon>Bacteroidia</taxon>
        <taxon>Bacteroidales</taxon>
        <taxon>Candidatus Aphodosoma</taxon>
    </lineage>
</organism>
<dbReference type="AlphaFoldDB" id="A0A940DKQ8"/>
<keyword evidence="5" id="KW-0347">Helicase</keyword>
<accession>A0A940DKQ8</accession>
<dbReference type="GO" id="GO:0005524">
    <property type="term" value="F:ATP binding"/>
    <property type="evidence" value="ECO:0007669"/>
    <property type="project" value="InterPro"/>
</dbReference>
<reference evidence="5" key="1">
    <citation type="submission" date="2020-10" db="EMBL/GenBank/DDBJ databases">
        <authorList>
            <person name="Gilroy R."/>
        </authorList>
    </citation>
    <scope>NUCLEOTIDE SEQUENCE</scope>
    <source>
        <strain evidence="5">3924</strain>
    </source>
</reference>
<proteinExistence type="predicted"/>
<dbReference type="GO" id="GO:0003677">
    <property type="term" value="F:DNA binding"/>
    <property type="evidence" value="ECO:0007669"/>
    <property type="project" value="UniProtKB-KW"/>
</dbReference>
<evidence type="ECO:0000259" key="4">
    <source>
        <dbReference type="Pfam" id="PF00772"/>
    </source>
</evidence>
<keyword evidence="5" id="KW-0378">Hydrolase</keyword>
<dbReference type="InterPro" id="IPR036185">
    <property type="entry name" value="DNA_heli_DnaB-like_N_sf"/>
</dbReference>
<protein>
    <submittedName>
        <fullName evidence="5">Replicative DNA helicase</fullName>
    </submittedName>
</protein>
<dbReference type="GO" id="GO:0006269">
    <property type="term" value="P:DNA replication, synthesis of primer"/>
    <property type="evidence" value="ECO:0007669"/>
    <property type="project" value="UniProtKB-KW"/>
</dbReference>
<keyword evidence="2" id="KW-0235">DNA replication</keyword>
<keyword evidence="5" id="KW-0547">Nucleotide-binding</keyword>
<dbReference type="GO" id="GO:0003678">
    <property type="term" value="F:DNA helicase activity"/>
    <property type="evidence" value="ECO:0007669"/>
    <property type="project" value="InterPro"/>
</dbReference>
<dbReference type="SUPFAM" id="SSF48024">
    <property type="entry name" value="N-terminal domain of DnaB helicase"/>
    <property type="match status" value="1"/>
</dbReference>
<evidence type="ECO:0000313" key="5">
    <source>
        <dbReference type="EMBL" id="MBO8439284.1"/>
    </source>
</evidence>
<evidence type="ECO:0000256" key="2">
    <source>
        <dbReference type="ARBA" id="ARBA00022705"/>
    </source>
</evidence>
<feature type="non-terminal residue" evidence="5">
    <location>
        <position position="53"/>
    </location>
</feature>
<evidence type="ECO:0000256" key="3">
    <source>
        <dbReference type="ARBA" id="ARBA00023125"/>
    </source>
</evidence>
<dbReference type="Proteomes" id="UP000712007">
    <property type="component" value="Unassembled WGS sequence"/>
</dbReference>
<dbReference type="Gene3D" id="1.10.860.10">
    <property type="entry name" value="DNAb Helicase, Chain A"/>
    <property type="match status" value="1"/>
</dbReference>
<dbReference type="InterPro" id="IPR016136">
    <property type="entry name" value="DNA_helicase_N/primase_C"/>
</dbReference>
<keyword evidence="1" id="KW-0639">Primosome</keyword>
<sequence>MEGAASGRRTKKTDIRQIDFGKVPPQSVELEESVLGALMIEKDAFTVVADILK</sequence>
<gene>
    <name evidence="5" type="ORF">IAC51_01380</name>
</gene>